<proteinExistence type="predicted"/>
<evidence type="ECO:0000313" key="2">
    <source>
        <dbReference type="Proteomes" id="UP001551482"/>
    </source>
</evidence>
<gene>
    <name evidence="1" type="ORF">AB0C36_33970</name>
</gene>
<accession>A0ABV3DRV9</accession>
<evidence type="ECO:0000313" key="1">
    <source>
        <dbReference type="EMBL" id="MEU8138494.1"/>
    </source>
</evidence>
<reference evidence="1 2" key="1">
    <citation type="submission" date="2024-06" db="EMBL/GenBank/DDBJ databases">
        <title>The Natural Products Discovery Center: Release of the First 8490 Sequenced Strains for Exploring Actinobacteria Biosynthetic Diversity.</title>
        <authorList>
            <person name="Kalkreuter E."/>
            <person name="Kautsar S.A."/>
            <person name="Yang D."/>
            <person name="Bader C.D."/>
            <person name="Teijaro C.N."/>
            <person name="Fluegel L."/>
            <person name="Davis C.M."/>
            <person name="Simpson J.R."/>
            <person name="Lauterbach L."/>
            <person name="Steele A.D."/>
            <person name="Gui C."/>
            <person name="Meng S."/>
            <person name="Li G."/>
            <person name="Viehrig K."/>
            <person name="Ye F."/>
            <person name="Su P."/>
            <person name="Kiefer A.F."/>
            <person name="Nichols A."/>
            <person name="Cepeda A.J."/>
            <person name="Yan W."/>
            <person name="Fan B."/>
            <person name="Jiang Y."/>
            <person name="Adhikari A."/>
            <person name="Zheng C.-J."/>
            <person name="Schuster L."/>
            <person name="Cowan T.M."/>
            <person name="Smanski M.J."/>
            <person name="Chevrette M.G."/>
            <person name="De Carvalho L.P.S."/>
            <person name="Shen B."/>
        </authorList>
    </citation>
    <scope>NUCLEOTIDE SEQUENCE [LARGE SCALE GENOMIC DNA]</scope>
    <source>
        <strain evidence="1 2">NPDC048946</strain>
    </source>
</reference>
<dbReference type="EMBL" id="JBEZFP010000125">
    <property type="protein sequence ID" value="MEU8138494.1"/>
    <property type="molecule type" value="Genomic_DNA"/>
</dbReference>
<comment type="caution">
    <text evidence="1">The sequence shown here is derived from an EMBL/GenBank/DDBJ whole genome shotgun (WGS) entry which is preliminary data.</text>
</comment>
<keyword evidence="2" id="KW-1185">Reference proteome</keyword>
<protein>
    <submittedName>
        <fullName evidence="1">Uncharacterized protein</fullName>
    </submittedName>
</protein>
<dbReference type="RefSeq" id="WP_358361959.1">
    <property type="nucleotide sequence ID" value="NZ_JBEZFP010000125.1"/>
</dbReference>
<dbReference type="Proteomes" id="UP001551482">
    <property type="component" value="Unassembled WGS sequence"/>
</dbReference>
<sequence>MNPDEVADAPGDVTTRSQRYQWQSGAGRVIGWHEEIGLTLYYGVDERLRGVAVDALCGPQVVADGMALVARAPSAVERWMLERAEKYEPCTELLYMSAGVPGSESLGVVVSAQRAGDHLLTRPVFVPAEGMDDVSAFLPEQVWVVQ</sequence>
<organism evidence="1 2">
    <name type="scientific">Streptodolium elevatio</name>
    <dbReference type="NCBI Taxonomy" id="3157996"/>
    <lineage>
        <taxon>Bacteria</taxon>
        <taxon>Bacillati</taxon>
        <taxon>Actinomycetota</taxon>
        <taxon>Actinomycetes</taxon>
        <taxon>Kitasatosporales</taxon>
        <taxon>Streptomycetaceae</taxon>
        <taxon>Streptodolium</taxon>
    </lineage>
</organism>
<name>A0ABV3DRV9_9ACTN</name>